<evidence type="ECO:0000313" key="2">
    <source>
        <dbReference type="EMBL" id="EAY31541.1"/>
    </source>
</evidence>
<proteinExistence type="predicted"/>
<keyword evidence="1" id="KW-0732">Signal</keyword>
<organism evidence="2 3">
    <name type="scientific">Microscilla marina ATCC 23134</name>
    <dbReference type="NCBI Taxonomy" id="313606"/>
    <lineage>
        <taxon>Bacteria</taxon>
        <taxon>Pseudomonadati</taxon>
        <taxon>Bacteroidota</taxon>
        <taxon>Cytophagia</taxon>
        <taxon>Cytophagales</taxon>
        <taxon>Microscillaceae</taxon>
        <taxon>Microscilla</taxon>
    </lineage>
</organism>
<dbReference type="Proteomes" id="UP000004095">
    <property type="component" value="Unassembled WGS sequence"/>
</dbReference>
<evidence type="ECO:0000256" key="1">
    <source>
        <dbReference type="SAM" id="SignalP"/>
    </source>
</evidence>
<dbReference type="RefSeq" id="WP_002693224.1">
    <property type="nucleotide sequence ID" value="NZ_AAWS01000002.1"/>
</dbReference>
<sequence length="262" mass="30195">MKKILLTLWAFCITCATLQAQNNNEELDILQPPFENKSLPKIPRFLEVGISANAYRGDLNPSYSKWTSSFHIAYRLNRHRYFNSRFGFSIGSVTGENLNYSFTSTDPEEDGRPNNFFKSNLITFHYELQFNLIKTSRYMVYLSQGFGIYRFLVKNDEGENLQDIQTSRGKNENYNNFAVMLPTGIGAAYRFANGYALGLQASILNPQTDYVDNISQLSTNNRNDNTLMFKFFLWAPLSKIPVKKISTRNNINYTRSRALGNW</sequence>
<evidence type="ECO:0000313" key="3">
    <source>
        <dbReference type="Proteomes" id="UP000004095"/>
    </source>
</evidence>
<gene>
    <name evidence="2" type="ORF">M23134_05047</name>
</gene>
<evidence type="ECO:0008006" key="4">
    <source>
        <dbReference type="Google" id="ProtNLM"/>
    </source>
</evidence>
<feature type="signal peptide" evidence="1">
    <location>
        <begin position="1"/>
        <end position="20"/>
    </location>
</feature>
<dbReference type="EMBL" id="AAWS01000002">
    <property type="protein sequence ID" value="EAY31541.1"/>
    <property type="molecule type" value="Genomic_DNA"/>
</dbReference>
<accession>A1ZD02</accession>
<dbReference type="InterPro" id="IPR011250">
    <property type="entry name" value="OMP/PagP_B-barrel"/>
</dbReference>
<reference evidence="2 3" key="1">
    <citation type="submission" date="2007-01" db="EMBL/GenBank/DDBJ databases">
        <authorList>
            <person name="Haygood M."/>
            <person name="Podell S."/>
            <person name="Anderson C."/>
            <person name="Hopkinson B."/>
            <person name="Roe K."/>
            <person name="Barbeau K."/>
            <person name="Gaasterland T."/>
            <person name="Ferriera S."/>
            <person name="Johnson J."/>
            <person name="Kravitz S."/>
            <person name="Beeson K."/>
            <person name="Sutton G."/>
            <person name="Rogers Y.-H."/>
            <person name="Friedman R."/>
            <person name="Frazier M."/>
            <person name="Venter J.C."/>
        </authorList>
    </citation>
    <scope>NUCLEOTIDE SEQUENCE [LARGE SCALE GENOMIC DNA]</scope>
    <source>
        <strain evidence="2 3">ATCC 23134</strain>
    </source>
</reference>
<name>A1ZD02_MICM2</name>
<comment type="caution">
    <text evidence="2">The sequence shown here is derived from an EMBL/GenBank/DDBJ whole genome shotgun (WGS) entry which is preliminary data.</text>
</comment>
<dbReference type="OrthoDB" id="981456at2"/>
<feature type="chain" id="PRO_5002641359" description="Outer membrane protein beta-barrel domain-containing protein" evidence="1">
    <location>
        <begin position="21"/>
        <end position="262"/>
    </location>
</feature>
<dbReference type="AlphaFoldDB" id="A1ZD02"/>
<keyword evidence="3" id="KW-1185">Reference proteome</keyword>
<protein>
    <recommendedName>
        <fullName evidence="4">Outer membrane protein beta-barrel domain-containing protein</fullName>
    </recommendedName>
</protein>
<dbReference type="SUPFAM" id="SSF56925">
    <property type="entry name" value="OMPA-like"/>
    <property type="match status" value="1"/>
</dbReference>
<dbReference type="eggNOG" id="ENOG5032MTV">
    <property type="taxonomic scope" value="Bacteria"/>
</dbReference>